<dbReference type="Proteomes" id="UP001359308">
    <property type="component" value="Chromosome"/>
</dbReference>
<dbReference type="NCBIfam" id="NF008397">
    <property type="entry name" value="PRK11195.1"/>
    <property type="match status" value="1"/>
</dbReference>
<evidence type="ECO:0000256" key="2">
    <source>
        <dbReference type="ARBA" id="ARBA00022448"/>
    </source>
</evidence>
<evidence type="ECO:0000313" key="8">
    <source>
        <dbReference type="EMBL" id="WWF03466.1"/>
    </source>
</evidence>
<evidence type="ECO:0000313" key="9">
    <source>
        <dbReference type="Proteomes" id="UP001359308"/>
    </source>
</evidence>
<feature type="transmembrane region" description="Helical" evidence="7">
    <location>
        <begin position="271"/>
        <end position="288"/>
    </location>
</feature>
<accession>A0ABZ2FB08</accession>
<protein>
    <submittedName>
        <fullName evidence="8">Lysophospholipid transporter LplT</fullName>
    </submittedName>
</protein>
<dbReference type="SUPFAM" id="SSF103473">
    <property type="entry name" value="MFS general substrate transporter"/>
    <property type="match status" value="1"/>
</dbReference>
<keyword evidence="4 7" id="KW-0812">Transmembrane</keyword>
<keyword evidence="3" id="KW-1003">Cell membrane</keyword>
<reference evidence="8 9" key="1">
    <citation type="submission" date="2022-09" db="EMBL/GenBank/DDBJ databases">
        <authorList>
            <person name="Giprobiosintez L."/>
        </authorList>
    </citation>
    <scope>NUCLEOTIDE SEQUENCE [LARGE SCALE GENOMIC DNA]</scope>
    <source>
        <strain evidence="9">VKPM-B-12549 (GBS-15)</strain>
    </source>
</reference>
<sequence>MIKGLAPLVVAQFLSAFADNAILFTVIAIVLQGNTHGDWYIPALQSVFLIAYVTLAPWVGIWADRLPKPQVLIIANLIKTAGGFLLLAGIEPLIAYSLVGAGAALYSPAKYGILPEIADEAHLVKANGWVEGATIAAILLGTVGGAKIADRSIPAALMVICGCFLLSVLVGLLLPRLPARYRTEVSAIRQWVAQSRALLKSQRARLVLLGLAMFWAAAATLRVVLVAWAPAVLHTQTASDIAELTLFTAIGIIIGAALAPRWIPLAEIRRSRYAGYAMGLMLGLLAASSEPWPARGALLGIGIAGGFFVVPLNAAIQDIGHRSVGAGIAVAIQNFFLNAAMLVAVGLYTGAAAQGADPVMVLLAMSSIVLCGVIQLAIRLPPKAADG</sequence>
<feature type="transmembrane region" description="Helical" evidence="7">
    <location>
        <begin position="294"/>
        <end position="316"/>
    </location>
</feature>
<dbReference type="PANTHER" id="PTHR43266">
    <property type="entry name" value="MACROLIDE-EFFLUX PROTEIN"/>
    <property type="match status" value="1"/>
</dbReference>
<evidence type="ECO:0000256" key="3">
    <source>
        <dbReference type="ARBA" id="ARBA00022475"/>
    </source>
</evidence>
<organism evidence="8 9">
    <name type="scientific">Methylococcus capsulatus</name>
    <dbReference type="NCBI Taxonomy" id="414"/>
    <lineage>
        <taxon>Bacteria</taxon>
        <taxon>Pseudomonadati</taxon>
        <taxon>Pseudomonadota</taxon>
        <taxon>Gammaproteobacteria</taxon>
        <taxon>Methylococcales</taxon>
        <taxon>Methylococcaceae</taxon>
        <taxon>Methylococcus</taxon>
    </lineage>
</organism>
<dbReference type="CDD" id="cd06173">
    <property type="entry name" value="MFS_MefA_like"/>
    <property type="match status" value="1"/>
</dbReference>
<feature type="transmembrane region" description="Helical" evidence="7">
    <location>
        <begin position="206"/>
        <end position="229"/>
    </location>
</feature>
<evidence type="ECO:0000256" key="1">
    <source>
        <dbReference type="ARBA" id="ARBA00004651"/>
    </source>
</evidence>
<feature type="transmembrane region" description="Helical" evidence="7">
    <location>
        <begin position="42"/>
        <end position="63"/>
    </location>
</feature>
<name>A0ABZ2FB08_METCP</name>
<feature type="transmembrane region" description="Helical" evidence="7">
    <location>
        <begin position="84"/>
        <end position="106"/>
    </location>
</feature>
<dbReference type="Gene3D" id="1.20.1250.20">
    <property type="entry name" value="MFS general substrate transporter like domains"/>
    <property type="match status" value="1"/>
</dbReference>
<dbReference type="Pfam" id="PF07690">
    <property type="entry name" value="MFS_1"/>
    <property type="match status" value="1"/>
</dbReference>
<evidence type="ECO:0000256" key="7">
    <source>
        <dbReference type="SAM" id="Phobius"/>
    </source>
</evidence>
<gene>
    <name evidence="8" type="primary">lplT</name>
    <name evidence="8" type="ORF">N4J17_07595</name>
</gene>
<evidence type="ECO:0000256" key="5">
    <source>
        <dbReference type="ARBA" id="ARBA00022989"/>
    </source>
</evidence>
<keyword evidence="5 7" id="KW-1133">Transmembrane helix</keyword>
<dbReference type="RefSeq" id="WP_198322717.1">
    <property type="nucleotide sequence ID" value="NZ_CP104311.1"/>
</dbReference>
<proteinExistence type="predicted"/>
<dbReference type="EMBL" id="CP104311">
    <property type="protein sequence ID" value="WWF03466.1"/>
    <property type="molecule type" value="Genomic_DNA"/>
</dbReference>
<feature type="transmembrane region" description="Helical" evidence="7">
    <location>
        <begin position="328"/>
        <end position="353"/>
    </location>
</feature>
<dbReference type="PANTHER" id="PTHR43266:SF2">
    <property type="entry name" value="MAJOR FACILITATOR SUPERFAMILY (MFS) PROFILE DOMAIN-CONTAINING PROTEIN"/>
    <property type="match status" value="1"/>
</dbReference>
<feature type="transmembrane region" description="Helical" evidence="7">
    <location>
        <begin position="153"/>
        <end position="174"/>
    </location>
</feature>
<keyword evidence="9" id="KW-1185">Reference proteome</keyword>
<dbReference type="InterPro" id="IPR011701">
    <property type="entry name" value="MFS"/>
</dbReference>
<feature type="transmembrane region" description="Helical" evidence="7">
    <location>
        <begin position="241"/>
        <end position="259"/>
    </location>
</feature>
<evidence type="ECO:0000256" key="4">
    <source>
        <dbReference type="ARBA" id="ARBA00022692"/>
    </source>
</evidence>
<keyword evidence="2" id="KW-0813">Transport</keyword>
<comment type="subcellular location">
    <subcellularLocation>
        <location evidence="1">Cell membrane</location>
        <topology evidence="1">Multi-pass membrane protein</topology>
    </subcellularLocation>
</comment>
<feature type="transmembrane region" description="Helical" evidence="7">
    <location>
        <begin position="359"/>
        <end position="378"/>
    </location>
</feature>
<dbReference type="InterPro" id="IPR036259">
    <property type="entry name" value="MFS_trans_sf"/>
</dbReference>
<keyword evidence="6 7" id="KW-0472">Membrane</keyword>
<evidence type="ECO:0000256" key="6">
    <source>
        <dbReference type="ARBA" id="ARBA00023136"/>
    </source>
</evidence>